<keyword evidence="4" id="KW-0804">Transcription</keyword>
<dbReference type="InterPro" id="IPR036388">
    <property type="entry name" value="WH-like_DNA-bd_sf"/>
</dbReference>
<evidence type="ECO:0000259" key="7">
    <source>
        <dbReference type="Pfam" id="PF09182"/>
    </source>
</evidence>
<dbReference type="InterPro" id="IPR010078">
    <property type="entry name" value="PurR_Bsub"/>
</dbReference>
<evidence type="ECO:0000256" key="1">
    <source>
        <dbReference type="ARBA" id="ARBA00011738"/>
    </source>
</evidence>
<evidence type="ECO:0000256" key="4">
    <source>
        <dbReference type="ARBA" id="ARBA00023163"/>
    </source>
</evidence>
<dbReference type="Pfam" id="PF09182">
    <property type="entry name" value="PuR_N"/>
    <property type="match status" value="1"/>
</dbReference>
<accession>A0A537K4Q7</accession>
<dbReference type="PANTHER" id="PTHR43864:SF2">
    <property type="entry name" value="PUR OPERON REPRESSOR"/>
    <property type="match status" value="1"/>
</dbReference>
<reference evidence="8 9" key="1">
    <citation type="journal article" date="2019" name="Nat. Microbiol.">
        <title>Mediterranean grassland soil C-N compound turnover is dependent on rainfall and depth, and is mediated by genomically divergent microorganisms.</title>
        <authorList>
            <person name="Diamond S."/>
            <person name="Andeer P.F."/>
            <person name="Li Z."/>
            <person name="Crits-Christoph A."/>
            <person name="Burstein D."/>
            <person name="Anantharaman K."/>
            <person name="Lane K.R."/>
            <person name="Thomas B.C."/>
            <person name="Pan C."/>
            <person name="Northen T.R."/>
            <person name="Banfield J.F."/>
        </authorList>
    </citation>
    <scope>NUCLEOTIDE SEQUENCE [LARGE SCALE GENOMIC DNA]</scope>
    <source>
        <strain evidence="8">NP_3</strain>
    </source>
</reference>
<dbReference type="InterPro" id="IPR036390">
    <property type="entry name" value="WH_DNA-bd_sf"/>
</dbReference>
<organism evidence="8 9">
    <name type="scientific">Candidatus Segetimicrobium genomatis</name>
    <dbReference type="NCBI Taxonomy" id="2569760"/>
    <lineage>
        <taxon>Bacteria</taxon>
        <taxon>Bacillati</taxon>
        <taxon>Candidatus Sysuimicrobiota</taxon>
        <taxon>Candidatus Sysuimicrobiia</taxon>
        <taxon>Candidatus Sysuimicrobiales</taxon>
        <taxon>Candidatus Segetimicrobiaceae</taxon>
        <taxon>Candidatus Segetimicrobium</taxon>
    </lineage>
</organism>
<dbReference type="Pfam" id="PF00156">
    <property type="entry name" value="Pribosyltran"/>
    <property type="match status" value="1"/>
</dbReference>
<dbReference type="GO" id="GO:0045892">
    <property type="term" value="P:negative regulation of DNA-templated transcription"/>
    <property type="evidence" value="ECO:0007669"/>
    <property type="project" value="InterPro"/>
</dbReference>
<dbReference type="Gene3D" id="3.40.50.2020">
    <property type="match status" value="1"/>
</dbReference>
<dbReference type="GO" id="GO:0003677">
    <property type="term" value="F:DNA binding"/>
    <property type="evidence" value="ECO:0007669"/>
    <property type="project" value="UniProtKB-KW"/>
</dbReference>
<evidence type="ECO:0000259" key="6">
    <source>
        <dbReference type="Pfam" id="PF00156"/>
    </source>
</evidence>
<dbReference type="InterPro" id="IPR050118">
    <property type="entry name" value="Pur/Pyrimidine_PRTase"/>
</dbReference>
<dbReference type="InterPro" id="IPR000836">
    <property type="entry name" value="PRTase_dom"/>
</dbReference>
<dbReference type="SUPFAM" id="SSF53271">
    <property type="entry name" value="PRTase-like"/>
    <property type="match status" value="1"/>
</dbReference>
<proteinExistence type="inferred from homology"/>
<dbReference type="InterPro" id="IPR029057">
    <property type="entry name" value="PRTase-like"/>
</dbReference>
<dbReference type="Gene3D" id="1.10.10.10">
    <property type="entry name" value="Winged helix-like DNA-binding domain superfamily/Winged helix DNA-binding domain"/>
    <property type="match status" value="1"/>
</dbReference>
<comment type="subunit">
    <text evidence="1">Homodimer.</text>
</comment>
<sequence>MRRLRRGDRMVTIAHRLFQEPHTVVPLGTFTGALGAAKSTISEDIASLRQTCERFQLGRIETLAGATGGVRYTPFRTAEQIRAIAEDLVRRLRDPARILPGGFLYTADLLSLPSLVVSLGEVFATFFAERRPDVVLSMEVQGIPLALMTARAFNVPLVTARRGGIRTEGPSVGVNYVSGSSRTMQSMTLPLRAVPPGARALFIDDFLRGGGTARGVYDLMREFQAEVVGIGVLLEAAEPKDKLVDRHVSLLVLEGIDEARGAVHLAPSRFALGNPPRQS</sequence>
<feature type="domain" description="Bacterial purine repressor N-terminal" evidence="7">
    <location>
        <begin position="5"/>
        <end position="74"/>
    </location>
</feature>
<protein>
    <submittedName>
        <fullName evidence="8">Pur operon repressor</fullName>
    </submittedName>
</protein>
<dbReference type="CDD" id="cd06223">
    <property type="entry name" value="PRTases_typeI"/>
    <property type="match status" value="1"/>
</dbReference>
<dbReference type="SUPFAM" id="SSF46785">
    <property type="entry name" value="Winged helix' DNA-binding domain"/>
    <property type="match status" value="1"/>
</dbReference>
<feature type="domain" description="Phosphoribosyltransferase" evidence="6">
    <location>
        <begin position="128"/>
        <end position="242"/>
    </location>
</feature>
<dbReference type="AlphaFoldDB" id="A0A537K4Q7"/>
<dbReference type="EMBL" id="VBAK01000107">
    <property type="protein sequence ID" value="TMI90757.1"/>
    <property type="molecule type" value="Genomic_DNA"/>
</dbReference>
<dbReference type="Proteomes" id="UP000318509">
    <property type="component" value="Unassembled WGS sequence"/>
</dbReference>
<keyword evidence="3" id="KW-0238">DNA-binding</keyword>
<evidence type="ECO:0000256" key="2">
    <source>
        <dbReference type="ARBA" id="ARBA00023015"/>
    </source>
</evidence>
<evidence type="ECO:0000256" key="3">
    <source>
        <dbReference type="ARBA" id="ARBA00023125"/>
    </source>
</evidence>
<gene>
    <name evidence="8" type="primary">purR</name>
    <name evidence="8" type="ORF">E6H00_05920</name>
</gene>
<evidence type="ECO:0000313" key="8">
    <source>
        <dbReference type="EMBL" id="TMI90757.1"/>
    </source>
</evidence>
<dbReference type="GO" id="GO:0045982">
    <property type="term" value="P:negative regulation of purine nucleobase metabolic process"/>
    <property type="evidence" value="ECO:0007669"/>
    <property type="project" value="InterPro"/>
</dbReference>
<comment type="similarity">
    <text evidence="5">Belongs to the purine/pyrimidine phosphoribosyltransferase family. PurR subfamily.</text>
</comment>
<evidence type="ECO:0000313" key="9">
    <source>
        <dbReference type="Proteomes" id="UP000318509"/>
    </source>
</evidence>
<dbReference type="NCBIfam" id="TIGR01743">
    <property type="entry name" value="purR_Bsub"/>
    <property type="match status" value="1"/>
</dbReference>
<keyword evidence="2" id="KW-0805">Transcription regulation</keyword>
<comment type="caution">
    <text evidence="8">The sequence shown here is derived from an EMBL/GenBank/DDBJ whole genome shotgun (WGS) entry which is preliminary data.</text>
</comment>
<name>A0A537K4Q7_9BACT</name>
<dbReference type="PANTHER" id="PTHR43864">
    <property type="entry name" value="HYPOXANTHINE/GUANINE PHOSPHORIBOSYLTRANSFERASE"/>
    <property type="match status" value="1"/>
</dbReference>
<dbReference type="InterPro" id="IPR015265">
    <property type="entry name" value="PuR_N"/>
</dbReference>
<evidence type="ECO:0000256" key="5">
    <source>
        <dbReference type="ARBA" id="ARBA00049656"/>
    </source>
</evidence>